<evidence type="ECO:0000313" key="3">
    <source>
        <dbReference type="Proteomes" id="UP000315700"/>
    </source>
</evidence>
<evidence type="ECO:0008006" key="4">
    <source>
        <dbReference type="Google" id="ProtNLM"/>
    </source>
</evidence>
<protein>
    <recommendedName>
        <fullName evidence="4">Sulfur globule protein</fullName>
    </recommendedName>
</protein>
<name>A0A517SEF1_9PLAN</name>
<sequence length="88" mass="9874" precursor="true">MKRFLILAAMVCGLGTVAANDADAGWRYRGGYYGGYGYHTPYRGGGYYNYGYRAPYRSYYRGGWNRGWGRSGFYGGFGRRGGGVYIGW</sequence>
<dbReference type="Proteomes" id="UP000315700">
    <property type="component" value="Chromosome"/>
</dbReference>
<feature type="chain" id="PRO_5022065843" description="Sulfur globule protein" evidence="1">
    <location>
        <begin position="19"/>
        <end position="88"/>
    </location>
</feature>
<dbReference type="KEGG" id="ccos:Pan44_25430"/>
<dbReference type="EMBL" id="CP036271">
    <property type="protein sequence ID" value="QDT54510.1"/>
    <property type="molecule type" value="Genomic_DNA"/>
</dbReference>
<keyword evidence="3" id="KW-1185">Reference proteome</keyword>
<gene>
    <name evidence="2" type="ORF">Pan44_25430</name>
</gene>
<evidence type="ECO:0000256" key="1">
    <source>
        <dbReference type="SAM" id="SignalP"/>
    </source>
</evidence>
<dbReference type="AlphaFoldDB" id="A0A517SEF1"/>
<keyword evidence="1" id="KW-0732">Signal</keyword>
<proteinExistence type="predicted"/>
<feature type="signal peptide" evidence="1">
    <location>
        <begin position="1"/>
        <end position="18"/>
    </location>
</feature>
<organism evidence="2 3">
    <name type="scientific">Caulifigura coniformis</name>
    <dbReference type="NCBI Taxonomy" id="2527983"/>
    <lineage>
        <taxon>Bacteria</taxon>
        <taxon>Pseudomonadati</taxon>
        <taxon>Planctomycetota</taxon>
        <taxon>Planctomycetia</taxon>
        <taxon>Planctomycetales</taxon>
        <taxon>Planctomycetaceae</taxon>
        <taxon>Caulifigura</taxon>
    </lineage>
</organism>
<accession>A0A517SEF1</accession>
<reference evidence="2 3" key="1">
    <citation type="submission" date="2019-02" db="EMBL/GenBank/DDBJ databases">
        <title>Deep-cultivation of Planctomycetes and their phenomic and genomic characterization uncovers novel biology.</title>
        <authorList>
            <person name="Wiegand S."/>
            <person name="Jogler M."/>
            <person name="Boedeker C."/>
            <person name="Pinto D."/>
            <person name="Vollmers J."/>
            <person name="Rivas-Marin E."/>
            <person name="Kohn T."/>
            <person name="Peeters S.H."/>
            <person name="Heuer A."/>
            <person name="Rast P."/>
            <person name="Oberbeckmann S."/>
            <person name="Bunk B."/>
            <person name="Jeske O."/>
            <person name="Meyerdierks A."/>
            <person name="Storesund J.E."/>
            <person name="Kallscheuer N."/>
            <person name="Luecker S."/>
            <person name="Lage O.M."/>
            <person name="Pohl T."/>
            <person name="Merkel B.J."/>
            <person name="Hornburger P."/>
            <person name="Mueller R.-W."/>
            <person name="Bruemmer F."/>
            <person name="Labrenz M."/>
            <person name="Spormann A.M."/>
            <person name="Op den Camp H."/>
            <person name="Overmann J."/>
            <person name="Amann R."/>
            <person name="Jetten M.S.M."/>
            <person name="Mascher T."/>
            <person name="Medema M.H."/>
            <person name="Devos D.P."/>
            <person name="Kaster A.-K."/>
            <person name="Ovreas L."/>
            <person name="Rohde M."/>
            <person name="Galperin M.Y."/>
            <person name="Jogler C."/>
        </authorList>
    </citation>
    <scope>NUCLEOTIDE SEQUENCE [LARGE SCALE GENOMIC DNA]</scope>
    <source>
        <strain evidence="2 3">Pan44</strain>
    </source>
</reference>
<evidence type="ECO:0000313" key="2">
    <source>
        <dbReference type="EMBL" id="QDT54510.1"/>
    </source>
</evidence>
<dbReference type="RefSeq" id="WP_145030359.1">
    <property type="nucleotide sequence ID" value="NZ_CP036271.1"/>
</dbReference>
<dbReference type="InParanoid" id="A0A517SEF1"/>